<dbReference type="PANTHER" id="PTHR45138:SF9">
    <property type="entry name" value="DIGUANYLATE CYCLASE DGCM-RELATED"/>
    <property type="match status" value="1"/>
</dbReference>
<protein>
    <recommendedName>
        <fullName evidence="3">diguanylate cyclase</fullName>
        <ecNumber evidence="3">2.7.7.65</ecNumber>
    </recommendedName>
</protein>
<keyword evidence="6 8" id="KW-0472">Membrane</keyword>
<comment type="subcellular location">
    <subcellularLocation>
        <location evidence="2">Cell inner membrane</location>
    </subcellularLocation>
</comment>
<dbReference type="PROSITE" id="PS50113">
    <property type="entry name" value="PAC"/>
    <property type="match status" value="2"/>
</dbReference>
<evidence type="ECO:0000256" key="5">
    <source>
        <dbReference type="ARBA" id="ARBA00022989"/>
    </source>
</evidence>
<dbReference type="SMART" id="SM00267">
    <property type="entry name" value="GGDEF"/>
    <property type="match status" value="1"/>
</dbReference>
<proteinExistence type="predicted"/>
<dbReference type="RefSeq" id="WP_159409479.1">
    <property type="nucleotide sequence ID" value="NZ_CP026115.2"/>
</dbReference>
<evidence type="ECO:0000256" key="2">
    <source>
        <dbReference type="ARBA" id="ARBA00004533"/>
    </source>
</evidence>
<dbReference type="GO" id="GO:0052621">
    <property type="term" value="F:diguanylate cyclase activity"/>
    <property type="evidence" value="ECO:0007669"/>
    <property type="project" value="UniProtKB-EC"/>
</dbReference>
<dbReference type="Proteomes" id="UP000464480">
    <property type="component" value="Chromosome"/>
</dbReference>
<evidence type="ECO:0000259" key="12">
    <source>
        <dbReference type="PROSITE" id="PS50887"/>
    </source>
</evidence>
<evidence type="ECO:0000256" key="4">
    <source>
        <dbReference type="ARBA" id="ARBA00022692"/>
    </source>
</evidence>
<dbReference type="GO" id="GO:0005886">
    <property type="term" value="C:plasma membrane"/>
    <property type="evidence" value="ECO:0007669"/>
    <property type="project" value="UniProtKB-SubCell"/>
</dbReference>
<keyword evidence="4 8" id="KW-0812">Transmembrane</keyword>
<evidence type="ECO:0000256" key="1">
    <source>
        <dbReference type="ARBA" id="ARBA00001946"/>
    </source>
</evidence>
<reference evidence="13 14" key="1">
    <citation type="submission" date="2020-02" db="EMBL/GenBank/DDBJ databases">
        <title>Pseudomonas Putida W5 Complete Genome Assembly.</title>
        <authorList>
            <person name="Yuan Z.-C."/>
            <person name="Shaw G.A."/>
            <person name="Cusano A.D."/>
            <person name="Caddey B.J."/>
            <person name="Weselowski B.J."/>
        </authorList>
    </citation>
    <scope>NUCLEOTIDE SEQUENCE [LARGE SCALE GENOMIC DNA]</scope>
    <source>
        <strain evidence="13 14">W5</strain>
    </source>
</reference>
<dbReference type="InterPro" id="IPR013767">
    <property type="entry name" value="PAS_fold"/>
</dbReference>
<keyword evidence="5 8" id="KW-1133">Transmembrane helix</keyword>
<dbReference type="InterPro" id="IPR043128">
    <property type="entry name" value="Rev_trsase/Diguanyl_cyclase"/>
</dbReference>
<dbReference type="PANTHER" id="PTHR45138">
    <property type="entry name" value="REGULATORY COMPONENTS OF SENSORY TRANSDUCTION SYSTEM"/>
    <property type="match status" value="1"/>
</dbReference>
<dbReference type="GO" id="GO:0043709">
    <property type="term" value="P:cell adhesion involved in single-species biofilm formation"/>
    <property type="evidence" value="ECO:0007669"/>
    <property type="project" value="TreeGrafter"/>
</dbReference>
<dbReference type="GO" id="GO:1902201">
    <property type="term" value="P:negative regulation of bacterial-type flagellum-dependent cell motility"/>
    <property type="evidence" value="ECO:0007669"/>
    <property type="project" value="TreeGrafter"/>
</dbReference>
<dbReference type="InterPro" id="IPR013655">
    <property type="entry name" value="PAS_fold_3"/>
</dbReference>
<comment type="catalytic activity">
    <reaction evidence="7">
        <text>2 GTP = 3',3'-c-di-GMP + 2 diphosphate</text>
        <dbReference type="Rhea" id="RHEA:24898"/>
        <dbReference type="ChEBI" id="CHEBI:33019"/>
        <dbReference type="ChEBI" id="CHEBI:37565"/>
        <dbReference type="ChEBI" id="CHEBI:58805"/>
        <dbReference type="EC" id="2.7.7.65"/>
    </reaction>
</comment>
<dbReference type="InterPro" id="IPR035965">
    <property type="entry name" value="PAS-like_dom_sf"/>
</dbReference>
<dbReference type="SUPFAM" id="SSF55785">
    <property type="entry name" value="PYP-like sensor domain (PAS domain)"/>
    <property type="match status" value="2"/>
</dbReference>
<evidence type="ECO:0000256" key="6">
    <source>
        <dbReference type="ARBA" id="ARBA00023136"/>
    </source>
</evidence>
<evidence type="ECO:0000313" key="14">
    <source>
        <dbReference type="Proteomes" id="UP000464480"/>
    </source>
</evidence>
<evidence type="ECO:0000259" key="9">
    <source>
        <dbReference type="PROSITE" id="PS50112"/>
    </source>
</evidence>
<dbReference type="CDD" id="cd01949">
    <property type="entry name" value="GGDEF"/>
    <property type="match status" value="1"/>
</dbReference>
<dbReference type="FunFam" id="3.30.70.270:FF:000001">
    <property type="entry name" value="Diguanylate cyclase domain protein"/>
    <property type="match status" value="1"/>
</dbReference>
<feature type="domain" description="PAS" evidence="9">
    <location>
        <begin position="363"/>
        <end position="420"/>
    </location>
</feature>
<organism evidence="13 14">
    <name type="scientific">Pseudomonas putida</name>
    <name type="common">Arthrobacter siderocapsulatus</name>
    <dbReference type="NCBI Taxonomy" id="303"/>
    <lineage>
        <taxon>Bacteria</taxon>
        <taxon>Pseudomonadati</taxon>
        <taxon>Pseudomonadota</taxon>
        <taxon>Gammaproteobacteria</taxon>
        <taxon>Pseudomonadales</taxon>
        <taxon>Pseudomonadaceae</taxon>
        <taxon>Pseudomonas</taxon>
    </lineage>
</organism>
<feature type="domain" description="PAC" evidence="10">
    <location>
        <begin position="585"/>
        <end position="636"/>
    </location>
</feature>
<feature type="domain" description="GGDEF" evidence="12">
    <location>
        <begin position="668"/>
        <end position="797"/>
    </location>
</feature>
<dbReference type="Gene3D" id="3.30.450.20">
    <property type="entry name" value="PAS domain"/>
    <property type="match status" value="2"/>
</dbReference>
<dbReference type="InterPro" id="IPR000160">
    <property type="entry name" value="GGDEF_dom"/>
</dbReference>
<dbReference type="Gene3D" id="3.30.70.270">
    <property type="match status" value="1"/>
</dbReference>
<dbReference type="GO" id="GO:0007165">
    <property type="term" value="P:signal transduction"/>
    <property type="evidence" value="ECO:0007669"/>
    <property type="project" value="UniProtKB-ARBA"/>
</dbReference>
<name>A0A6I6XJJ9_PSEPU</name>
<dbReference type="CDD" id="cd00130">
    <property type="entry name" value="PAS"/>
    <property type="match status" value="2"/>
</dbReference>
<dbReference type="SMART" id="SM00091">
    <property type="entry name" value="PAS"/>
    <property type="match status" value="2"/>
</dbReference>
<dbReference type="PROSITE" id="PS50112">
    <property type="entry name" value="PAS"/>
    <property type="match status" value="1"/>
</dbReference>
<dbReference type="SMART" id="SM00086">
    <property type="entry name" value="PAC"/>
    <property type="match status" value="2"/>
</dbReference>
<dbReference type="PROSITE" id="PS50839">
    <property type="entry name" value="CHASE"/>
    <property type="match status" value="1"/>
</dbReference>
<dbReference type="InterPro" id="IPR001610">
    <property type="entry name" value="PAC"/>
</dbReference>
<dbReference type="GO" id="GO:0006355">
    <property type="term" value="P:regulation of DNA-templated transcription"/>
    <property type="evidence" value="ECO:0007669"/>
    <property type="project" value="InterPro"/>
</dbReference>
<dbReference type="AlphaFoldDB" id="A0A6I6XJJ9"/>
<dbReference type="NCBIfam" id="TIGR00229">
    <property type="entry name" value="sensory_box"/>
    <property type="match status" value="1"/>
</dbReference>
<dbReference type="InterPro" id="IPR050469">
    <property type="entry name" value="Diguanylate_Cyclase"/>
</dbReference>
<dbReference type="NCBIfam" id="TIGR00254">
    <property type="entry name" value="GGDEF"/>
    <property type="match status" value="1"/>
</dbReference>
<dbReference type="Pfam" id="PF08447">
    <property type="entry name" value="PAS_3"/>
    <property type="match status" value="1"/>
</dbReference>
<dbReference type="Pfam" id="PF00989">
    <property type="entry name" value="PAS"/>
    <property type="match status" value="1"/>
</dbReference>
<dbReference type="InterPro" id="IPR042240">
    <property type="entry name" value="CHASE_sf"/>
</dbReference>
<dbReference type="EMBL" id="CP026115">
    <property type="protein sequence ID" value="QHG64046.1"/>
    <property type="molecule type" value="Genomic_DNA"/>
</dbReference>
<dbReference type="SUPFAM" id="SSF55073">
    <property type="entry name" value="Nucleotide cyclase"/>
    <property type="match status" value="1"/>
</dbReference>
<evidence type="ECO:0000313" key="13">
    <source>
        <dbReference type="EMBL" id="QHG64046.1"/>
    </source>
</evidence>
<dbReference type="InterPro" id="IPR029787">
    <property type="entry name" value="Nucleotide_cyclase"/>
</dbReference>
<dbReference type="Gene3D" id="3.30.450.350">
    <property type="entry name" value="CHASE domain"/>
    <property type="match status" value="1"/>
</dbReference>
<evidence type="ECO:0000259" key="10">
    <source>
        <dbReference type="PROSITE" id="PS50113"/>
    </source>
</evidence>
<sequence length="797" mass="89087">MSKWGVRAKVLGLCREAMAGWAVALVALVAGVLLSVGLALATQAFYKQQLRQRFELLASERHSRIAERFDDQEQRLDGLRRFFTYSNEITPREFDGYARPLLQRTLAYSWAPRVEAGQRREFERQASIWLGQDYLIREVDSAGHWHPSPRRDHYYPVLYTQADHLQGQPYGLDLRSQPAREQTLARALQPGSMAVSEPLDMLNVAPDFTRGLLMVAPVFSDARPDDPPAGYVMALLNMRQLVTEGLPVAANDNLVVRIIDPSGRDGHEVLFDSQNQVAALAMVSTQLLHLADHHFQLDIRPSQAFMQANQSGAVLAVGLLGGLLSLLLSALLYSLFSQRQRALTLVEQRTAQLRVSEQSLRDTHNQLRSVLDAATQVAIIATSLKGEVSTFNAGAERMLGYSAGEAVGHLQLEDLVMPEELSQRAHALSLRYGRHIAGGQAMFAETIQDSGGEPGEWTLLRKDGSHLLANMLVTAVLDEQGLWVGYLAICIDVTERRRVHEALALRDRLLEKLSAEVPGGIYQYQLDADGHSCFPYASQGLFDIYEVDLQLLREDATAVFERIHPDDLERVRRSVRYSAEHLSPWREEYRVCLPRGGLRWVRGEATPEPGENGCTLWHGYLTDISDLKGVEEELRALSVTDALTGIHNRRYFQERLKVELDRAQRDELDLAVIMLDIDHFKRINDQYGHAVGDHVLRSLCQRIGQRLRRTDVFCRLGGEEFMVLCPGSDAEQARMLATELWHGVRSVPVEGVGKVTASFGVAGWRQGEGADALLLRADAGVYAAKQAGRDRVEAELT</sequence>
<accession>A0A6I6XJJ9</accession>
<dbReference type="Pfam" id="PF00990">
    <property type="entry name" value="GGDEF"/>
    <property type="match status" value="1"/>
</dbReference>
<evidence type="ECO:0000259" key="11">
    <source>
        <dbReference type="PROSITE" id="PS50839"/>
    </source>
</evidence>
<evidence type="ECO:0000256" key="7">
    <source>
        <dbReference type="ARBA" id="ARBA00034247"/>
    </source>
</evidence>
<feature type="transmembrane region" description="Helical" evidence="8">
    <location>
        <begin position="20"/>
        <end position="46"/>
    </location>
</feature>
<dbReference type="EC" id="2.7.7.65" evidence="3"/>
<feature type="transmembrane region" description="Helical" evidence="8">
    <location>
        <begin position="313"/>
        <end position="336"/>
    </location>
</feature>
<dbReference type="Pfam" id="PF03924">
    <property type="entry name" value="CHASE"/>
    <property type="match status" value="1"/>
</dbReference>
<feature type="domain" description="CHASE" evidence="11">
    <location>
        <begin position="107"/>
        <end position="273"/>
    </location>
</feature>
<gene>
    <name evidence="13" type="ORF">C2H86_06330</name>
</gene>
<dbReference type="InterPro" id="IPR006189">
    <property type="entry name" value="CHASE_dom"/>
</dbReference>
<evidence type="ECO:0000256" key="3">
    <source>
        <dbReference type="ARBA" id="ARBA00012528"/>
    </source>
</evidence>
<evidence type="ECO:0000256" key="8">
    <source>
        <dbReference type="SAM" id="Phobius"/>
    </source>
</evidence>
<dbReference type="InterPro" id="IPR000014">
    <property type="entry name" value="PAS"/>
</dbReference>
<comment type="cofactor">
    <cofactor evidence="1">
        <name>Mg(2+)</name>
        <dbReference type="ChEBI" id="CHEBI:18420"/>
    </cofactor>
</comment>
<dbReference type="PROSITE" id="PS50887">
    <property type="entry name" value="GGDEF"/>
    <property type="match status" value="1"/>
</dbReference>
<dbReference type="InterPro" id="IPR000700">
    <property type="entry name" value="PAS-assoc_C"/>
</dbReference>
<dbReference type="SMART" id="SM01079">
    <property type="entry name" value="CHASE"/>
    <property type="match status" value="1"/>
</dbReference>
<feature type="domain" description="PAC" evidence="10">
    <location>
        <begin position="453"/>
        <end position="505"/>
    </location>
</feature>